<dbReference type="InterPro" id="IPR017455">
    <property type="entry name" value="Znf_FYVE-rel"/>
</dbReference>
<evidence type="ECO:0000256" key="1">
    <source>
        <dbReference type="ARBA" id="ARBA00022723"/>
    </source>
</evidence>
<dbReference type="SUPFAM" id="SSF48403">
    <property type="entry name" value="Ankyrin repeat"/>
    <property type="match status" value="1"/>
</dbReference>
<dbReference type="InterPro" id="IPR036770">
    <property type="entry name" value="Ankyrin_rpt-contain_sf"/>
</dbReference>
<dbReference type="Proteomes" id="UP001154282">
    <property type="component" value="Unassembled WGS sequence"/>
</dbReference>
<dbReference type="PROSITE" id="PS50178">
    <property type="entry name" value="ZF_FYVE"/>
    <property type="match status" value="1"/>
</dbReference>
<proteinExistence type="predicted"/>
<keyword evidence="4" id="KW-0040">ANK repeat</keyword>
<dbReference type="SMART" id="SM00248">
    <property type="entry name" value="ANK"/>
    <property type="match status" value="1"/>
</dbReference>
<evidence type="ECO:0000256" key="3">
    <source>
        <dbReference type="ARBA" id="ARBA00022833"/>
    </source>
</evidence>
<dbReference type="CDD" id="cd15760">
    <property type="entry name" value="FYVE_scVPS27p_like"/>
    <property type="match status" value="1"/>
</dbReference>
<protein>
    <recommendedName>
        <fullName evidence="7">FYVE-type domain-containing protein</fullName>
    </recommendedName>
</protein>
<dbReference type="PROSITE" id="PS50297">
    <property type="entry name" value="ANK_REP_REGION"/>
    <property type="match status" value="1"/>
</dbReference>
<feature type="domain" description="FYVE-type" evidence="7">
    <location>
        <begin position="8"/>
        <end position="68"/>
    </location>
</feature>
<dbReference type="Gene3D" id="1.25.40.20">
    <property type="entry name" value="Ankyrin repeat-containing domain"/>
    <property type="match status" value="1"/>
</dbReference>
<feature type="region of interest" description="Disordered" evidence="6">
    <location>
        <begin position="135"/>
        <end position="191"/>
    </location>
</feature>
<sequence>MASEPPPFQEADHCDVCHCGFNTFRRRHHCRCCGRTLCHDHSSNQTTLPQFGIYTNVRVCADCFDNATRSGAGNHQATSDSVNSITDQVSRLGVGAEVEPIKNPSAQYQSHATVIDCKCGMPLCICEAPTATTETVPPQAKATSTSASYSNPKPRKIDAIPKNRASSSSNKPSSVFNHGQMNNGLADKPQLNYEASGEGLREAIKNDDSAAVRKLISQGVDANYQDRQGMSLLHLAAVFNRTDIVFILMESGASLDCRNAQGETPLDCAPATLQYKMRKKIEESGEKDPQISV</sequence>
<dbReference type="Pfam" id="PF12796">
    <property type="entry name" value="Ank_2"/>
    <property type="match status" value="1"/>
</dbReference>
<dbReference type="PANTHER" id="PTHR47794">
    <property type="entry name" value="VACUOLAR PROTEIN SORTING-ASSOCIATED PROTEIN 27"/>
    <property type="match status" value="1"/>
</dbReference>
<dbReference type="AlphaFoldDB" id="A0AAV0KRC8"/>
<keyword evidence="9" id="KW-1185">Reference proteome</keyword>
<dbReference type="Gene3D" id="3.30.40.10">
    <property type="entry name" value="Zinc/RING finger domain, C3HC4 (zinc finger)"/>
    <property type="match status" value="1"/>
</dbReference>
<dbReference type="Pfam" id="PF01363">
    <property type="entry name" value="FYVE"/>
    <property type="match status" value="1"/>
</dbReference>
<evidence type="ECO:0000313" key="9">
    <source>
        <dbReference type="Proteomes" id="UP001154282"/>
    </source>
</evidence>
<evidence type="ECO:0000256" key="5">
    <source>
        <dbReference type="PROSITE-ProRule" id="PRU00091"/>
    </source>
</evidence>
<comment type="caution">
    <text evidence="8">The sequence shown here is derived from an EMBL/GenBank/DDBJ whole genome shotgun (WGS) entry which is preliminary data.</text>
</comment>
<dbReference type="PANTHER" id="PTHR47794:SF1">
    <property type="entry name" value="VACUOLAR PROTEIN SORTING-ASSOCIATED PROTEIN 27"/>
    <property type="match status" value="1"/>
</dbReference>
<evidence type="ECO:0000256" key="2">
    <source>
        <dbReference type="ARBA" id="ARBA00022771"/>
    </source>
</evidence>
<dbReference type="GO" id="GO:0033565">
    <property type="term" value="C:ESCRT-0 complex"/>
    <property type="evidence" value="ECO:0007669"/>
    <property type="project" value="TreeGrafter"/>
</dbReference>
<dbReference type="InterPro" id="IPR002110">
    <property type="entry name" value="Ankyrin_rpt"/>
</dbReference>
<keyword evidence="2 5" id="KW-0863">Zinc-finger</keyword>
<dbReference type="PROSITE" id="PS50088">
    <property type="entry name" value="ANK_REPEAT"/>
    <property type="match status" value="1"/>
</dbReference>
<dbReference type="InterPro" id="IPR000306">
    <property type="entry name" value="Znf_FYVE"/>
</dbReference>
<dbReference type="GO" id="GO:0032266">
    <property type="term" value="F:phosphatidylinositol-3-phosphate binding"/>
    <property type="evidence" value="ECO:0007669"/>
    <property type="project" value="TreeGrafter"/>
</dbReference>
<evidence type="ECO:0000256" key="4">
    <source>
        <dbReference type="PROSITE-ProRule" id="PRU00023"/>
    </source>
</evidence>
<evidence type="ECO:0000256" key="6">
    <source>
        <dbReference type="SAM" id="MobiDB-lite"/>
    </source>
</evidence>
<dbReference type="GO" id="GO:0043328">
    <property type="term" value="P:protein transport to vacuole involved in ubiquitin-dependent protein catabolic process via the multivesicular body sorting pathway"/>
    <property type="evidence" value="ECO:0007669"/>
    <property type="project" value="TreeGrafter"/>
</dbReference>
<gene>
    <name evidence="8" type="ORF">LITE_LOCUS19773</name>
</gene>
<dbReference type="InterPro" id="IPR013083">
    <property type="entry name" value="Znf_RING/FYVE/PHD"/>
</dbReference>
<organism evidence="8 9">
    <name type="scientific">Linum tenue</name>
    <dbReference type="NCBI Taxonomy" id="586396"/>
    <lineage>
        <taxon>Eukaryota</taxon>
        <taxon>Viridiplantae</taxon>
        <taxon>Streptophyta</taxon>
        <taxon>Embryophyta</taxon>
        <taxon>Tracheophyta</taxon>
        <taxon>Spermatophyta</taxon>
        <taxon>Magnoliopsida</taxon>
        <taxon>eudicotyledons</taxon>
        <taxon>Gunneridae</taxon>
        <taxon>Pentapetalae</taxon>
        <taxon>rosids</taxon>
        <taxon>fabids</taxon>
        <taxon>Malpighiales</taxon>
        <taxon>Linaceae</taxon>
        <taxon>Linum</taxon>
    </lineage>
</organism>
<keyword evidence="3" id="KW-0862">Zinc</keyword>
<evidence type="ECO:0000259" key="7">
    <source>
        <dbReference type="PROSITE" id="PS50178"/>
    </source>
</evidence>
<dbReference type="SUPFAM" id="SSF57903">
    <property type="entry name" value="FYVE/PHD zinc finger"/>
    <property type="match status" value="1"/>
</dbReference>
<feature type="repeat" description="ANK" evidence="4">
    <location>
        <begin position="228"/>
        <end position="260"/>
    </location>
</feature>
<dbReference type="GO" id="GO:0008270">
    <property type="term" value="F:zinc ion binding"/>
    <property type="evidence" value="ECO:0007669"/>
    <property type="project" value="UniProtKB-KW"/>
</dbReference>
<keyword evidence="1" id="KW-0479">Metal-binding</keyword>
<dbReference type="GO" id="GO:0006623">
    <property type="term" value="P:protein targeting to vacuole"/>
    <property type="evidence" value="ECO:0007669"/>
    <property type="project" value="TreeGrafter"/>
</dbReference>
<dbReference type="SMART" id="SM00064">
    <property type="entry name" value="FYVE"/>
    <property type="match status" value="1"/>
</dbReference>
<dbReference type="GO" id="GO:0043130">
    <property type="term" value="F:ubiquitin binding"/>
    <property type="evidence" value="ECO:0007669"/>
    <property type="project" value="TreeGrafter"/>
</dbReference>
<feature type="compositionally biased region" description="Polar residues" evidence="6">
    <location>
        <begin position="141"/>
        <end position="151"/>
    </location>
</feature>
<dbReference type="EMBL" id="CAMGYJ010000005">
    <property type="protein sequence ID" value="CAI0424054.1"/>
    <property type="molecule type" value="Genomic_DNA"/>
</dbReference>
<dbReference type="InterPro" id="IPR011011">
    <property type="entry name" value="Znf_FYVE_PHD"/>
</dbReference>
<accession>A0AAV0KRC8</accession>
<reference evidence="8" key="1">
    <citation type="submission" date="2022-08" db="EMBL/GenBank/DDBJ databases">
        <authorList>
            <person name="Gutierrez-Valencia J."/>
        </authorList>
    </citation>
    <scope>NUCLEOTIDE SEQUENCE</scope>
</reference>
<name>A0AAV0KRC8_9ROSI</name>
<evidence type="ECO:0000313" key="8">
    <source>
        <dbReference type="EMBL" id="CAI0424054.1"/>
    </source>
</evidence>